<dbReference type="InterPro" id="IPR016024">
    <property type="entry name" value="ARM-type_fold"/>
</dbReference>
<dbReference type="Pfam" id="PF13646">
    <property type="entry name" value="HEAT_2"/>
    <property type="match status" value="2"/>
</dbReference>
<comment type="caution">
    <text evidence="1">The sequence shown here is derived from an EMBL/GenBank/DDBJ whole genome shotgun (WGS) entry which is preliminary data.</text>
</comment>
<sequence>MVKGGKLQIAKFIFFLSIGVVRADAAPDSTEVSALIRALDGGDLPARTEAIRRLAGRGQEAVPDIERVVAEGSWWAREGALEALARMGERGLPVLVRAARSDGREEVRRFATRMIGRIRRPEGREVLVALMKDAHLRSVAAAALGEMRDTVATPALVQALDDRSVSVRRASAAALGKLCDSRALGPLVRRMGDSHQSVRFAAAGALAGIGPPAVGALSGALRGADPLVRALAAEALGKVGGLEVVPPLLTAAEDPDWGVRAAAARALGVAGTPSVLPRLRAWL</sequence>
<evidence type="ECO:0008006" key="3">
    <source>
        <dbReference type="Google" id="ProtNLM"/>
    </source>
</evidence>
<proteinExistence type="predicted"/>
<dbReference type="Proteomes" id="UP000178606">
    <property type="component" value="Unassembled WGS sequence"/>
</dbReference>
<dbReference type="PANTHER" id="PTHR12697">
    <property type="entry name" value="PBS LYASE HEAT-LIKE PROTEIN"/>
    <property type="match status" value="1"/>
</dbReference>
<accession>A0A1F6CKH3</accession>
<dbReference type="InterPro" id="IPR000225">
    <property type="entry name" value="Armadillo"/>
</dbReference>
<evidence type="ECO:0000313" key="2">
    <source>
        <dbReference type="Proteomes" id="UP000178606"/>
    </source>
</evidence>
<dbReference type="SMART" id="SM00185">
    <property type="entry name" value="ARM"/>
    <property type="match status" value="3"/>
</dbReference>
<evidence type="ECO:0000313" key="1">
    <source>
        <dbReference type="EMBL" id="OGG49743.1"/>
    </source>
</evidence>
<protein>
    <recommendedName>
        <fullName evidence="3">HEAT repeat domain-containing protein</fullName>
    </recommendedName>
</protein>
<gene>
    <name evidence="1" type="ORF">A3F84_22855</name>
</gene>
<dbReference type="GO" id="GO:0016491">
    <property type="term" value="F:oxidoreductase activity"/>
    <property type="evidence" value="ECO:0007669"/>
    <property type="project" value="TreeGrafter"/>
</dbReference>
<dbReference type="SUPFAM" id="SSF48371">
    <property type="entry name" value="ARM repeat"/>
    <property type="match status" value="2"/>
</dbReference>
<dbReference type="EMBL" id="MFKF01000226">
    <property type="protein sequence ID" value="OGG49743.1"/>
    <property type="molecule type" value="Genomic_DNA"/>
</dbReference>
<dbReference type="AlphaFoldDB" id="A0A1F6CKH3"/>
<dbReference type="SMART" id="SM00567">
    <property type="entry name" value="EZ_HEAT"/>
    <property type="match status" value="7"/>
</dbReference>
<organism evidence="1 2">
    <name type="scientific">Handelsmanbacteria sp. (strain RIFCSPLOWO2_12_FULL_64_10)</name>
    <dbReference type="NCBI Taxonomy" id="1817868"/>
    <lineage>
        <taxon>Bacteria</taxon>
        <taxon>Candidatus Handelsmaniibacteriota</taxon>
    </lineage>
</organism>
<name>A0A1F6CKH3_HANXR</name>
<dbReference type="InterPro" id="IPR011989">
    <property type="entry name" value="ARM-like"/>
</dbReference>
<dbReference type="InterPro" id="IPR004155">
    <property type="entry name" value="PBS_lyase_HEAT"/>
</dbReference>
<reference evidence="1 2" key="1">
    <citation type="journal article" date="2016" name="Nat. Commun.">
        <title>Thousands of microbial genomes shed light on interconnected biogeochemical processes in an aquifer system.</title>
        <authorList>
            <person name="Anantharaman K."/>
            <person name="Brown C.T."/>
            <person name="Hug L.A."/>
            <person name="Sharon I."/>
            <person name="Castelle C.J."/>
            <person name="Probst A.J."/>
            <person name="Thomas B.C."/>
            <person name="Singh A."/>
            <person name="Wilkins M.J."/>
            <person name="Karaoz U."/>
            <person name="Brodie E.L."/>
            <person name="Williams K.H."/>
            <person name="Hubbard S.S."/>
            <person name="Banfield J.F."/>
        </authorList>
    </citation>
    <scope>NUCLEOTIDE SEQUENCE [LARGE SCALE GENOMIC DNA]</scope>
    <source>
        <strain evidence="2">RIFCSPLOWO2_12_FULL_64_10</strain>
    </source>
</reference>
<dbReference type="Gene3D" id="1.25.10.10">
    <property type="entry name" value="Leucine-rich Repeat Variant"/>
    <property type="match status" value="3"/>
</dbReference>
<dbReference type="PANTHER" id="PTHR12697:SF5">
    <property type="entry name" value="DEOXYHYPUSINE HYDROXYLASE"/>
    <property type="match status" value="1"/>
</dbReference>